<protein>
    <recommendedName>
        <fullName evidence="4">Putative pterin-4-alpha-carbinolamine dehydratase</fullName>
        <ecNumber evidence="3">4.2.1.96</ecNumber>
    </recommendedName>
</protein>
<proteinExistence type="inferred from homology"/>
<dbReference type="Gene3D" id="3.30.1360.20">
    <property type="entry name" value="Transcriptional coactivator/pterin dehydratase"/>
    <property type="match status" value="1"/>
</dbReference>
<comment type="similarity">
    <text evidence="2">Belongs to the pterin-4-alpha-carbinolamine dehydratase family.</text>
</comment>
<evidence type="ECO:0000256" key="3">
    <source>
        <dbReference type="ARBA" id="ARBA00013252"/>
    </source>
</evidence>
<gene>
    <name evidence="6" type="ORF">Rhe02_81610</name>
</gene>
<reference evidence="6" key="1">
    <citation type="submission" date="2021-01" db="EMBL/GenBank/DDBJ databases">
        <title>Whole genome shotgun sequence of Rhizocola hellebori NBRC 109834.</title>
        <authorList>
            <person name="Komaki H."/>
            <person name="Tamura T."/>
        </authorList>
    </citation>
    <scope>NUCLEOTIDE SEQUENCE</scope>
    <source>
        <strain evidence="6">NBRC 109834</strain>
    </source>
</reference>
<sequence>MLIKRPWGQRRDYLTDALSQLAGWIRDGDCIKRTLQLDDVQHALLTERITVAADALGVRPQIRRLDGRTQIKVCHEADGALTQAEVGLAARIEAAYTQLTR</sequence>
<dbReference type="RefSeq" id="WP_203913814.1">
    <property type="nucleotide sequence ID" value="NZ_BONY01000084.1"/>
</dbReference>
<dbReference type="GO" id="GO:0008124">
    <property type="term" value="F:4-alpha-hydroxytetrahydrobiopterin dehydratase activity"/>
    <property type="evidence" value="ECO:0007669"/>
    <property type="project" value="UniProtKB-EC"/>
</dbReference>
<name>A0A8J3QFN9_9ACTN</name>
<dbReference type="Proteomes" id="UP000612899">
    <property type="component" value="Unassembled WGS sequence"/>
</dbReference>
<comment type="catalytic activity">
    <reaction evidence="1">
        <text>(4aS,6R)-4a-hydroxy-L-erythro-5,6,7,8-tetrahydrobiopterin = (6R)-L-erythro-6,7-dihydrobiopterin + H2O</text>
        <dbReference type="Rhea" id="RHEA:11920"/>
        <dbReference type="ChEBI" id="CHEBI:15377"/>
        <dbReference type="ChEBI" id="CHEBI:15642"/>
        <dbReference type="ChEBI" id="CHEBI:43120"/>
        <dbReference type="EC" id="4.2.1.96"/>
    </reaction>
</comment>
<dbReference type="SUPFAM" id="SSF55248">
    <property type="entry name" value="PCD-like"/>
    <property type="match status" value="1"/>
</dbReference>
<dbReference type="InterPro" id="IPR001533">
    <property type="entry name" value="Pterin_deHydtase"/>
</dbReference>
<comment type="caution">
    <text evidence="6">The sequence shown here is derived from an EMBL/GenBank/DDBJ whole genome shotgun (WGS) entry which is preliminary data.</text>
</comment>
<evidence type="ECO:0000313" key="7">
    <source>
        <dbReference type="Proteomes" id="UP000612899"/>
    </source>
</evidence>
<evidence type="ECO:0000256" key="2">
    <source>
        <dbReference type="ARBA" id="ARBA00006472"/>
    </source>
</evidence>
<dbReference type="InterPro" id="IPR036428">
    <property type="entry name" value="PCD_sf"/>
</dbReference>
<evidence type="ECO:0000256" key="1">
    <source>
        <dbReference type="ARBA" id="ARBA00001554"/>
    </source>
</evidence>
<accession>A0A8J3QFN9</accession>
<dbReference type="GO" id="GO:0006729">
    <property type="term" value="P:tetrahydrobiopterin biosynthetic process"/>
    <property type="evidence" value="ECO:0007669"/>
    <property type="project" value="InterPro"/>
</dbReference>
<dbReference type="EC" id="4.2.1.96" evidence="3"/>
<evidence type="ECO:0000256" key="4">
    <source>
        <dbReference type="ARBA" id="ARBA00021735"/>
    </source>
</evidence>
<organism evidence="6 7">
    <name type="scientific">Rhizocola hellebori</name>
    <dbReference type="NCBI Taxonomy" id="1392758"/>
    <lineage>
        <taxon>Bacteria</taxon>
        <taxon>Bacillati</taxon>
        <taxon>Actinomycetota</taxon>
        <taxon>Actinomycetes</taxon>
        <taxon>Micromonosporales</taxon>
        <taxon>Micromonosporaceae</taxon>
        <taxon>Rhizocola</taxon>
    </lineage>
</organism>
<evidence type="ECO:0000256" key="5">
    <source>
        <dbReference type="ARBA" id="ARBA00023239"/>
    </source>
</evidence>
<dbReference type="Pfam" id="PF01329">
    <property type="entry name" value="Pterin_4a"/>
    <property type="match status" value="1"/>
</dbReference>
<dbReference type="AlphaFoldDB" id="A0A8J3QFN9"/>
<keyword evidence="7" id="KW-1185">Reference proteome</keyword>
<evidence type="ECO:0000313" key="6">
    <source>
        <dbReference type="EMBL" id="GIH10094.1"/>
    </source>
</evidence>
<dbReference type="EMBL" id="BONY01000084">
    <property type="protein sequence ID" value="GIH10094.1"/>
    <property type="molecule type" value="Genomic_DNA"/>
</dbReference>
<keyword evidence="5" id="KW-0456">Lyase</keyword>